<sequence>MRLEDFMRKRVVTATATTSIREALALLKQNRIRHLPVLDNQILVGIVSDRDLRDALPSSLYARSDDHIIMAKPVHEIMNTDVITAHPLDFLEEAAKTMYEYKVGSLPVLEENKLVGIVTESDILYKMIELFGVNKASSQIELEVEDRYGVLAEVSHVFRESKVNVSSVIVFPSASEGKKNLVFRVTTMDTRIVTSMLRDKGFHVLDPIRGDSLRDS</sequence>
<organism evidence="5 6">
    <name type="scientific">Brevibacillus laterosporus</name>
    <name type="common">Bacillus laterosporus</name>
    <dbReference type="NCBI Taxonomy" id="1465"/>
    <lineage>
        <taxon>Bacteria</taxon>
        <taxon>Bacillati</taxon>
        <taxon>Bacillota</taxon>
        <taxon>Bacilli</taxon>
        <taxon>Bacillales</taxon>
        <taxon>Paenibacillaceae</taxon>
        <taxon>Brevibacillus</taxon>
    </lineage>
</organism>
<dbReference type="AlphaFoldDB" id="A0A518VF65"/>
<accession>A0A518VF65</accession>
<evidence type="ECO:0000256" key="1">
    <source>
        <dbReference type="ARBA" id="ARBA00022737"/>
    </source>
</evidence>
<gene>
    <name evidence="5" type="ORF">EEL30_27215</name>
</gene>
<dbReference type="PANTHER" id="PTHR48108">
    <property type="entry name" value="CBS DOMAIN-CONTAINING PROTEIN CBSX2, CHLOROPLASTIC"/>
    <property type="match status" value="1"/>
</dbReference>
<dbReference type="Gene3D" id="3.10.580.10">
    <property type="entry name" value="CBS-domain"/>
    <property type="match status" value="1"/>
</dbReference>
<dbReference type="OrthoDB" id="9781631at2"/>
<evidence type="ECO:0000313" key="5">
    <source>
        <dbReference type="EMBL" id="QDX95620.1"/>
    </source>
</evidence>
<name>A0A518VF65_BRELA</name>
<evidence type="ECO:0000259" key="4">
    <source>
        <dbReference type="PROSITE" id="PS51671"/>
    </source>
</evidence>
<evidence type="ECO:0000313" key="6">
    <source>
        <dbReference type="Proteomes" id="UP000319432"/>
    </source>
</evidence>
<dbReference type="Pfam" id="PF00571">
    <property type="entry name" value="CBS"/>
    <property type="match status" value="2"/>
</dbReference>
<dbReference type="PROSITE" id="PS51371">
    <property type="entry name" value="CBS"/>
    <property type="match status" value="2"/>
</dbReference>
<dbReference type="PROSITE" id="PS51671">
    <property type="entry name" value="ACT"/>
    <property type="match status" value="1"/>
</dbReference>
<protein>
    <submittedName>
        <fullName evidence="5">CBS domain-containing protein</fullName>
    </submittedName>
</protein>
<dbReference type="SMART" id="SM00116">
    <property type="entry name" value="CBS"/>
    <property type="match status" value="2"/>
</dbReference>
<dbReference type="EMBL" id="CP033464">
    <property type="protein sequence ID" value="QDX95620.1"/>
    <property type="molecule type" value="Genomic_DNA"/>
</dbReference>
<evidence type="ECO:0000259" key="3">
    <source>
        <dbReference type="PROSITE" id="PS51371"/>
    </source>
</evidence>
<dbReference type="Pfam" id="PF01842">
    <property type="entry name" value="ACT"/>
    <property type="match status" value="1"/>
</dbReference>
<dbReference type="Proteomes" id="UP000319432">
    <property type="component" value="Chromosome"/>
</dbReference>
<reference evidence="5 6" key="1">
    <citation type="submission" date="2018-11" db="EMBL/GenBank/DDBJ databases">
        <title>Phylogenetic determinants of toxin gene distribution in genomes of Brevibacillus laterosporus.</title>
        <authorList>
            <person name="Glare T.R."/>
            <person name="Durrant A."/>
            <person name="Berry C."/>
            <person name="Palma L."/>
            <person name="Ormskirk M."/>
            <person name="Cox M.O."/>
        </authorList>
    </citation>
    <scope>NUCLEOTIDE SEQUENCE [LARGE SCALE GENOMIC DNA]</scope>
    <source>
        <strain evidence="5 6">1821L</strain>
    </source>
</reference>
<dbReference type="InterPro" id="IPR002912">
    <property type="entry name" value="ACT_dom"/>
</dbReference>
<dbReference type="InterPro" id="IPR000644">
    <property type="entry name" value="CBS_dom"/>
</dbReference>
<dbReference type="InterPro" id="IPR045865">
    <property type="entry name" value="ACT-like_dom_sf"/>
</dbReference>
<feature type="domain" description="ACT" evidence="4">
    <location>
        <begin position="139"/>
        <end position="212"/>
    </location>
</feature>
<keyword evidence="1" id="KW-0677">Repeat</keyword>
<dbReference type="SUPFAM" id="SSF55021">
    <property type="entry name" value="ACT-like"/>
    <property type="match status" value="1"/>
</dbReference>
<feature type="domain" description="CBS" evidence="3">
    <location>
        <begin position="78"/>
        <end position="137"/>
    </location>
</feature>
<keyword evidence="6" id="KW-1185">Reference proteome</keyword>
<dbReference type="InterPro" id="IPR046342">
    <property type="entry name" value="CBS_dom_sf"/>
</dbReference>
<dbReference type="SUPFAM" id="SSF54631">
    <property type="entry name" value="CBS-domain pair"/>
    <property type="match status" value="1"/>
</dbReference>
<dbReference type="InterPro" id="IPR051462">
    <property type="entry name" value="CBS_domain-containing"/>
</dbReference>
<feature type="domain" description="CBS" evidence="3">
    <location>
        <begin position="7"/>
        <end position="63"/>
    </location>
</feature>
<proteinExistence type="predicted"/>
<keyword evidence="2" id="KW-0129">CBS domain</keyword>
<dbReference type="CDD" id="cd04584">
    <property type="entry name" value="CBS_pair_AcuB_like"/>
    <property type="match status" value="1"/>
</dbReference>
<evidence type="ECO:0000256" key="2">
    <source>
        <dbReference type="PROSITE-ProRule" id="PRU00703"/>
    </source>
</evidence>
<dbReference type="Gene3D" id="3.30.70.260">
    <property type="match status" value="1"/>
</dbReference>
<dbReference type="PANTHER" id="PTHR48108:SF2">
    <property type="entry name" value="ACETOIN UTILIZATION PROTEIN ACUB"/>
    <property type="match status" value="1"/>
</dbReference>